<organism evidence="1 2">
    <name type="scientific">Thiocapsa marina 5811</name>
    <dbReference type="NCBI Taxonomy" id="768671"/>
    <lineage>
        <taxon>Bacteria</taxon>
        <taxon>Pseudomonadati</taxon>
        <taxon>Pseudomonadota</taxon>
        <taxon>Gammaproteobacteria</taxon>
        <taxon>Chromatiales</taxon>
        <taxon>Chromatiaceae</taxon>
        <taxon>Thiocapsa</taxon>
    </lineage>
</organism>
<keyword evidence="2" id="KW-1185">Reference proteome</keyword>
<dbReference type="AlphaFoldDB" id="F9U9B4"/>
<reference evidence="1 2" key="1">
    <citation type="submission" date="2011-06" db="EMBL/GenBank/DDBJ databases">
        <title>The draft genome of Thiocapsa marina 5811.</title>
        <authorList>
            <consortium name="US DOE Joint Genome Institute (JGI-PGF)"/>
            <person name="Lucas S."/>
            <person name="Han J."/>
            <person name="Cheng J.-F."/>
            <person name="Goodwin L."/>
            <person name="Pitluck S."/>
            <person name="Peters L."/>
            <person name="Land M.L."/>
            <person name="Hauser L."/>
            <person name="Vogl K."/>
            <person name="Liu Z."/>
            <person name="Imhoff J."/>
            <person name="Thiel V."/>
            <person name="Frigaard N.-U."/>
            <person name="Bryant D."/>
            <person name="Woyke T.J."/>
        </authorList>
    </citation>
    <scope>NUCLEOTIDE SEQUENCE [LARGE SCALE GENOMIC DNA]</scope>
    <source>
        <strain evidence="1 2">5811</strain>
    </source>
</reference>
<dbReference type="InterPro" id="IPR029044">
    <property type="entry name" value="Nucleotide-diphossugar_trans"/>
</dbReference>
<name>F9U9B4_9GAMM</name>
<proteinExistence type="predicted"/>
<evidence type="ECO:0000313" key="1">
    <source>
        <dbReference type="EMBL" id="EGV19372.1"/>
    </source>
</evidence>
<dbReference type="STRING" id="768671.ThimaDRAFT_1516"/>
<protein>
    <recommendedName>
        <fullName evidence="3">Nucleotide-diphospho-sugar transferase domain-containing protein</fullName>
    </recommendedName>
</protein>
<dbReference type="SUPFAM" id="SSF53448">
    <property type="entry name" value="Nucleotide-diphospho-sugar transferases"/>
    <property type="match status" value="1"/>
</dbReference>
<evidence type="ECO:0008006" key="3">
    <source>
        <dbReference type="Google" id="ProtNLM"/>
    </source>
</evidence>
<sequence length="287" mass="31989">MSARVCVVTLVLGRDAYYRSARESIASVLARTPFDLCVVSDRDVAGLADAGDRIIRRNLSAAVRDDCRAAPFLKKFEAIQLALAATPAPVLVLLDADALFVRATCEADVTHALGDAELAMVEQPTVTGSGMTRADFLDHYRNHTLAWFGEDPGVVHDPEAFRFFNSGVVAGRRATFEAIADWASTTIAGRDSLHRVGKHMISDQDYFQYWCHRLRPGRCAALTWDWNHCEHWDDGFPRPDARIAHFSNFCHGPSRVQIRRMRILGQRGRLDGLEGRLLGWISRIGRG</sequence>
<dbReference type="EMBL" id="AFWV01000004">
    <property type="protein sequence ID" value="EGV19372.1"/>
    <property type="molecule type" value="Genomic_DNA"/>
</dbReference>
<accession>F9U9B4</accession>
<dbReference type="Proteomes" id="UP000005459">
    <property type="component" value="Unassembled WGS sequence"/>
</dbReference>
<dbReference type="RefSeq" id="WP_007192393.1">
    <property type="nucleotide sequence ID" value="NZ_AFWV01000004.1"/>
</dbReference>
<dbReference type="OrthoDB" id="9771846at2"/>
<evidence type="ECO:0000313" key="2">
    <source>
        <dbReference type="Proteomes" id="UP000005459"/>
    </source>
</evidence>
<gene>
    <name evidence="1" type="ORF">ThimaDRAFT_1516</name>
</gene>